<dbReference type="EMBL" id="PJQY01000900">
    <property type="protein sequence ID" value="PQQ07061.1"/>
    <property type="molecule type" value="Genomic_DNA"/>
</dbReference>
<gene>
    <name evidence="13" type="ORF">Pyn_24021</name>
</gene>
<dbReference type="InterPro" id="IPR014710">
    <property type="entry name" value="RmlC-like_jellyroll"/>
</dbReference>
<keyword evidence="5 9" id="KW-0479">Metal-binding</keyword>
<dbReference type="Pfam" id="PF00190">
    <property type="entry name" value="Cupin_1"/>
    <property type="match status" value="1"/>
</dbReference>
<protein>
    <recommendedName>
        <fullName evidence="11">Germin-like protein</fullName>
    </recommendedName>
</protein>
<dbReference type="AlphaFoldDB" id="A0A314YPZ4"/>
<feature type="binding site" evidence="10">
    <location>
        <position position="17"/>
    </location>
    <ligand>
        <name>Mn(2+)</name>
        <dbReference type="ChEBI" id="CHEBI:29035"/>
    </ligand>
</feature>
<evidence type="ECO:0000256" key="11">
    <source>
        <dbReference type="RuleBase" id="RU366015"/>
    </source>
</evidence>
<keyword evidence="14" id="KW-1185">Reference proteome</keyword>
<evidence type="ECO:0000313" key="13">
    <source>
        <dbReference type="EMBL" id="PQQ07061.1"/>
    </source>
</evidence>
<evidence type="ECO:0000259" key="12">
    <source>
        <dbReference type="Pfam" id="PF00190"/>
    </source>
</evidence>
<dbReference type="GO" id="GO:0030145">
    <property type="term" value="F:manganese ion binding"/>
    <property type="evidence" value="ECO:0007669"/>
    <property type="project" value="UniProtKB-UniRule"/>
</dbReference>
<proteinExistence type="inferred from homology"/>
<dbReference type="STRING" id="2094558.A0A314YPZ4"/>
<evidence type="ECO:0000256" key="10">
    <source>
        <dbReference type="PIRSR" id="PIRSR601929-2"/>
    </source>
</evidence>
<dbReference type="Proteomes" id="UP000250321">
    <property type="component" value="Unassembled WGS sequence"/>
</dbReference>
<evidence type="ECO:0000256" key="1">
    <source>
        <dbReference type="ARBA" id="ARBA00004271"/>
    </source>
</evidence>
<feature type="binding site" evidence="10">
    <location>
        <position position="22"/>
    </location>
    <ligand>
        <name>Mn(2+)</name>
        <dbReference type="ChEBI" id="CHEBI:29035"/>
    </ligand>
</feature>
<evidence type="ECO:0000313" key="14">
    <source>
        <dbReference type="Proteomes" id="UP000250321"/>
    </source>
</evidence>
<feature type="binding site" evidence="10">
    <location>
        <position position="39"/>
    </location>
    <ligand>
        <name>Mn(2+)</name>
        <dbReference type="ChEBI" id="CHEBI:29035"/>
    </ligand>
</feature>
<evidence type="ECO:0000256" key="5">
    <source>
        <dbReference type="ARBA" id="ARBA00022723"/>
    </source>
</evidence>
<keyword evidence="4 11" id="KW-0964">Secreted</keyword>
<comment type="similarity">
    <text evidence="2 11">Belongs to the germin family.</text>
</comment>
<dbReference type="InterPro" id="IPR011051">
    <property type="entry name" value="RmlC_Cupin_sf"/>
</dbReference>
<accession>A0A314YPZ4</accession>
<feature type="binding site" evidence="9">
    <location>
        <position position="17"/>
    </location>
    <ligand>
        <name>oxalate</name>
        <dbReference type="ChEBI" id="CHEBI:30623"/>
    </ligand>
</feature>
<feature type="domain" description="Cupin type-1" evidence="12">
    <location>
        <begin position="24"/>
        <end position="75"/>
    </location>
</feature>
<reference evidence="13 14" key="1">
    <citation type="submission" date="2018-02" db="EMBL/GenBank/DDBJ databases">
        <title>Draft genome of wild Prunus yedoensis var. nudiflora.</title>
        <authorList>
            <person name="Baek S."/>
            <person name="Kim J.-H."/>
            <person name="Choi K."/>
            <person name="Kim G.-B."/>
            <person name="Cho A."/>
            <person name="Jang H."/>
            <person name="Shin C.-H."/>
            <person name="Yu H.-J."/>
            <person name="Mun J.-H."/>
        </authorList>
    </citation>
    <scope>NUCLEOTIDE SEQUENCE [LARGE SCALE GENOMIC DNA]</scope>
    <source>
        <strain evidence="14">cv. Jeju island</strain>
        <tissue evidence="13">Leaf</tissue>
    </source>
</reference>
<dbReference type="InterPro" id="IPR006045">
    <property type="entry name" value="Cupin_1"/>
</dbReference>
<keyword evidence="8 9" id="KW-0464">Manganese</keyword>
<dbReference type="PRINTS" id="PR00325">
    <property type="entry name" value="GERMIN"/>
</dbReference>
<sequence length="81" mass="8776">MARVDIAANGIVPPHLHPRASEVQLKPGESYVFPKGLIHFVYNYDSVNPALALAGFSSQNPGVQIVSLATSLQSLQSQLRY</sequence>
<keyword evidence="6" id="KW-1015">Disulfide bond</keyword>
<organism evidence="13 14">
    <name type="scientific">Prunus yedoensis var. nudiflora</name>
    <dbReference type="NCBI Taxonomy" id="2094558"/>
    <lineage>
        <taxon>Eukaryota</taxon>
        <taxon>Viridiplantae</taxon>
        <taxon>Streptophyta</taxon>
        <taxon>Embryophyta</taxon>
        <taxon>Tracheophyta</taxon>
        <taxon>Spermatophyta</taxon>
        <taxon>Magnoliopsida</taxon>
        <taxon>eudicotyledons</taxon>
        <taxon>Gunneridae</taxon>
        <taxon>Pentapetalae</taxon>
        <taxon>rosids</taxon>
        <taxon>fabids</taxon>
        <taxon>Rosales</taxon>
        <taxon>Rosaceae</taxon>
        <taxon>Amygdaloideae</taxon>
        <taxon>Amygdaleae</taxon>
        <taxon>Prunus</taxon>
    </lineage>
</organism>
<dbReference type="InterPro" id="IPR019780">
    <property type="entry name" value="Germin_Mn-BS"/>
</dbReference>
<dbReference type="OrthoDB" id="1921208at2759"/>
<keyword evidence="3 11" id="KW-0052">Apoplast</keyword>
<comment type="caution">
    <text evidence="13">The sequence shown here is derived from an EMBL/GenBank/DDBJ whole genome shotgun (WGS) entry which is preliminary data.</text>
</comment>
<keyword evidence="7" id="KW-0325">Glycoprotein</keyword>
<dbReference type="SUPFAM" id="SSF51182">
    <property type="entry name" value="RmlC-like cupins"/>
    <property type="match status" value="1"/>
</dbReference>
<evidence type="ECO:0000256" key="4">
    <source>
        <dbReference type="ARBA" id="ARBA00022525"/>
    </source>
</evidence>
<dbReference type="PROSITE" id="PS00725">
    <property type="entry name" value="GERMIN"/>
    <property type="match status" value="1"/>
</dbReference>
<feature type="binding site" evidence="9">
    <location>
        <position position="22"/>
    </location>
    <ligand>
        <name>oxalate</name>
        <dbReference type="ChEBI" id="CHEBI:30623"/>
    </ligand>
</feature>
<name>A0A314YPZ4_PRUYE</name>
<dbReference type="GO" id="GO:0048046">
    <property type="term" value="C:apoplast"/>
    <property type="evidence" value="ECO:0007669"/>
    <property type="project" value="UniProtKB-SubCell"/>
</dbReference>
<evidence type="ECO:0000256" key="8">
    <source>
        <dbReference type="ARBA" id="ARBA00023211"/>
    </source>
</evidence>
<evidence type="ECO:0000256" key="6">
    <source>
        <dbReference type="ARBA" id="ARBA00023157"/>
    </source>
</evidence>
<dbReference type="Gene3D" id="2.60.120.10">
    <property type="entry name" value="Jelly Rolls"/>
    <property type="match status" value="2"/>
</dbReference>
<comment type="subcellular location">
    <subcellularLocation>
        <location evidence="1 11">Secreted</location>
        <location evidence="1 11">Extracellular space</location>
        <location evidence="1 11">Apoplast</location>
    </subcellularLocation>
</comment>
<evidence type="ECO:0000256" key="7">
    <source>
        <dbReference type="ARBA" id="ARBA00023180"/>
    </source>
</evidence>
<evidence type="ECO:0000256" key="9">
    <source>
        <dbReference type="PIRSR" id="PIRSR601929-1"/>
    </source>
</evidence>
<dbReference type="InterPro" id="IPR001929">
    <property type="entry name" value="Germin"/>
</dbReference>
<feature type="binding site" evidence="10">
    <location>
        <position position="15"/>
    </location>
    <ligand>
        <name>Mn(2+)</name>
        <dbReference type="ChEBI" id="CHEBI:29035"/>
    </ligand>
</feature>
<evidence type="ECO:0000256" key="2">
    <source>
        <dbReference type="ARBA" id="ARBA00007456"/>
    </source>
</evidence>
<dbReference type="PANTHER" id="PTHR31238">
    <property type="entry name" value="GERMIN-LIKE PROTEIN SUBFAMILY 3 MEMBER 3"/>
    <property type="match status" value="1"/>
</dbReference>
<evidence type="ECO:0000256" key="3">
    <source>
        <dbReference type="ARBA" id="ARBA00022523"/>
    </source>
</evidence>